<dbReference type="EC" id="2.7.13.3" evidence="3"/>
<keyword evidence="5" id="KW-0597">Phosphoprotein</keyword>
<protein>
    <recommendedName>
        <fullName evidence="3">histidine kinase</fullName>
        <ecNumber evidence="3">2.7.13.3</ecNumber>
    </recommendedName>
</protein>
<keyword evidence="4" id="KW-1003">Cell membrane</keyword>
<dbReference type="SMART" id="SM00387">
    <property type="entry name" value="HATPase_c"/>
    <property type="match status" value="1"/>
</dbReference>
<keyword evidence="6" id="KW-0808">Transferase</keyword>
<dbReference type="PANTHER" id="PTHR44936:SF9">
    <property type="entry name" value="SENSOR PROTEIN CREC"/>
    <property type="match status" value="1"/>
</dbReference>
<evidence type="ECO:0000313" key="12">
    <source>
        <dbReference type="EMBL" id="TQJ15542.1"/>
    </source>
</evidence>
<dbReference type="SMART" id="SM00388">
    <property type="entry name" value="HisKA"/>
    <property type="match status" value="1"/>
</dbReference>
<evidence type="ECO:0000259" key="11">
    <source>
        <dbReference type="PROSITE" id="PS50109"/>
    </source>
</evidence>
<dbReference type="Gene3D" id="3.30.565.10">
    <property type="entry name" value="Histidine kinase-like ATPase, C-terminal domain"/>
    <property type="match status" value="1"/>
</dbReference>
<feature type="domain" description="Histidine kinase" evidence="11">
    <location>
        <begin position="117"/>
        <end position="317"/>
    </location>
</feature>
<sequence length="327" mass="35033">MQHKLVRQATASVVVALLIVVLPSMIFAVGWWRRLGIVVLCILAGVVGYVFARRTARSVSEPVQQLAAQAELFGDGSAVFTPLRTDIDEVNRISHVFERRTSELTRSLAAEREFASDASHQLRTPLTALLMRLEEISIADDLPAAHEEAKVGISQVERLNGVVDQLLQRARSTPTASMPATSLDSVIAALQREFQPAFADARRSVLVSGERGLWVMVTRSALSQILSTLFENALQHGSGTVEVRARRSGPSVVVEVSDRGAGVDPAIAPKVFDRQVSTGGTGLGLGLARDLADAAGGRLELRSARPAIFALFLSAGEAPQRTIGLGD</sequence>
<evidence type="ECO:0000256" key="9">
    <source>
        <dbReference type="ARBA" id="ARBA00023026"/>
    </source>
</evidence>
<dbReference type="PRINTS" id="PR00344">
    <property type="entry name" value="BCTRLSENSOR"/>
</dbReference>
<dbReference type="GO" id="GO:0005886">
    <property type="term" value="C:plasma membrane"/>
    <property type="evidence" value="ECO:0007669"/>
    <property type="project" value="UniProtKB-SubCell"/>
</dbReference>
<keyword evidence="7 12" id="KW-0418">Kinase</keyword>
<dbReference type="SUPFAM" id="SSF47384">
    <property type="entry name" value="Homodimeric domain of signal transducing histidine kinase"/>
    <property type="match status" value="1"/>
</dbReference>
<reference evidence="12 13" key="1">
    <citation type="submission" date="2019-06" db="EMBL/GenBank/DDBJ databases">
        <title>Sequencing the genomes of 1000 actinobacteria strains.</title>
        <authorList>
            <person name="Klenk H.-P."/>
        </authorList>
    </citation>
    <scope>NUCLEOTIDE SEQUENCE [LARGE SCALE GENOMIC DNA]</scope>
    <source>
        <strain evidence="12 13">DSM 19828</strain>
    </source>
</reference>
<keyword evidence="8" id="KW-0902">Two-component regulatory system</keyword>
<dbReference type="InterPro" id="IPR050980">
    <property type="entry name" value="2C_sensor_his_kinase"/>
</dbReference>
<organism evidence="12 13">
    <name type="scientific">Yimella lutea</name>
    <dbReference type="NCBI Taxonomy" id="587872"/>
    <lineage>
        <taxon>Bacteria</taxon>
        <taxon>Bacillati</taxon>
        <taxon>Actinomycetota</taxon>
        <taxon>Actinomycetes</taxon>
        <taxon>Micrococcales</taxon>
        <taxon>Dermacoccaceae</taxon>
        <taxon>Yimella</taxon>
    </lineage>
</organism>
<evidence type="ECO:0000256" key="7">
    <source>
        <dbReference type="ARBA" id="ARBA00022777"/>
    </source>
</evidence>
<keyword evidence="10" id="KW-1133">Transmembrane helix</keyword>
<dbReference type="InterPro" id="IPR004358">
    <property type="entry name" value="Sig_transdc_His_kin-like_C"/>
</dbReference>
<comment type="catalytic activity">
    <reaction evidence="1">
        <text>ATP + protein L-histidine = ADP + protein N-phospho-L-histidine.</text>
        <dbReference type="EC" id="2.7.13.3"/>
    </reaction>
</comment>
<evidence type="ECO:0000256" key="4">
    <source>
        <dbReference type="ARBA" id="ARBA00022475"/>
    </source>
</evidence>
<dbReference type="Pfam" id="PF00512">
    <property type="entry name" value="HisKA"/>
    <property type="match status" value="1"/>
</dbReference>
<comment type="subcellular location">
    <subcellularLocation>
        <location evidence="2">Cell membrane</location>
        <topology evidence="2">Multi-pass membrane protein</topology>
    </subcellularLocation>
</comment>
<evidence type="ECO:0000256" key="1">
    <source>
        <dbReference type="ARBA" id="ARBA00000085"/>
    </source>
</evidence>
<dbReference type="RefSeq" id="WP_240796015.1">
    <property type="nucleotide sequence ID" value="NZ_BAABCI010000036.1"/>
</dbReference>
<keyword evidence="10" id="KW-0812">Transmembrane</keyword>
<dbReference type="CDD" id="cd00082">
    <property type="entry name" value="HisKA"/>
    <property type="match status" value="1"/>
</dbReference>
<evidence type="ECO:0000256" key="5">
    <source>
        <dbReference type="ARBA" id="ARBA00022553"/>
    </source>
</evidence>
<accession>A0A542EJN8</accession>
<evidence type="ECO:0000313" key="13">
    <source>
        <dbReference type="Proteomes" id="UP000320806"/>
    </source>
</evidence>
<keyword evidence="9" id="KW-0843">Virulence</keyword>
<gene>
    <name evidence="12" type="ORF">FB459_3098</name>
</gene>
<dbReference type="EMBL" id="VFMO01000001">
    <property type="protein sequence ID" value="TQJ15542.1"/>
    <property type="molecule type" value="Genomic_DNA"/>
</dbReference>
<dbReference type="InterPro" id="IPR036097">
    <property type="entry name" value="HisK_dim/P_sf"/>
</dbReference>
<evidence type="ECO:0000256" key="6">
    <source>
        <dbReference type="ARBA" id="ARBA00022679"/>
    </source>
</evidence>
<dbReference type="Pfam" id="PF02518">
    <property type="entry name" value="HATPase_c"/>
    <property type="match status" value="1"/>
</dbReference>
<dbReference type="AlphaFoldDB" id="A0A542EJN8"/>
<evidence type="ECO:0000256" key="10">
    <source>
        <dbReference type="SAM" id="Phobius"/>
    </source>
</evidence>
<dbReference type="PANTHER" id="PTHR44936">
    <property type="entry name" value="SENSOR PROTEIN CREC"/>
    <property type="match status" value="1"/>
</dbReference>
<dbReference type="InterPro" id="IPR036890">
    <property type="entry name" value="HATPase_C_sf"/>
</dbReference>
<dbReference type="Proteomes" id="UP000320806">
    <property type="component" value="Unassembled WGS sequence"/>
</dbReference>
<feature type="transmembrane region" description="Helical" evidence="10">
    <location>
        <begin position="35"/>
        <end position="52"/>
    </location>
</feature>
<dbReference type="InterPro" id="IPR003594">
    <property type="entry name" value="HATPase_dom"/>
</dbReference>
<proteinExistence type="predicted"/>
<keyword evidence="13" id="KW-1185">Reference proteome</keyword>
<dbReference type="PROSITE" id="PS50109">
    <property type="entry name" value="HIS_KIN"/>
    <property type="match status" value="1"/>
</dbReference>
<evidence type="ECO:0000256" key="3">
    <source>
        <dbReference type="ARBA" id="ARBA00012438"/>
    </source>
</evidence>
<comment type="caution">
    <text evidence="12">The sequence shown here is derived from an EMBL/GenBank/DDBJ whole genome shotgun (WGS) entry which is preliminary data.</text>
</comment>
<evidence type="ECO:0000256" key="2">
    <source>
        <dbReference type="ARBA" id="ARBA00004651"/>
    </source>
</evidence>
<dbReference type="SUPFAM" id="SSF55874">
    <property type="entry name" value="ATPase domain of HSP90 chaperone/DNA topoisomerase II/histidine kinase"/>
    <property type="match status" value="1"/>
</dbReference>
<dbReference type="GO" id="GO:0000155">
    <property type="term" value="F:phosphorelay sensor kinase activity"/>
    <property type="evidence" value="ECO:0007669"/>
    <property type="project" value="InterPro"/>
</dbReference>
<keyword evidence="10" id="KW-0472">Membrane</keyword>
<dbReference type="InterPro" id="IPR003661">
    <property type="entry name" value="HisK_dim/P_dom"/>
</dbReference>
<dbReference type="Gene3D" id="1.10.287.130">
    <property type="match status" value="1"/>
</dbReference>
<feature type="transmembrane region" description="Helical" evidence="10">
    <location>
        <begin position="9"/>
        <end position="29"/>
    </location>
</feature>
<name>A0A542EJN8_9MICO</name>
<evidence type="ECO:0000256" key="8">
    <source>
        <dbReference type="ARBA" id="ARBA00023012"/>
    </source>
</evidence>
<dbReference type="InterPro" id="IPR005467">
    <property type="entry name" value="His_kinase_dom"/>
</dbReference>